<dbReference type="PANTHER" id="PTHR21538">
    <property type="entry name" value="ANILLIN/RHOTEKIN RTKN"/>
    <property type="match status" value="1"/>
</dbReference>
<proteinExistence type="predicted"/>
<feature type="compositionally biased region" description="Basic residues" evidence="1">
    <location>
        <begin position="500"/>
        <end position="511"/>
    </location>
</feature>
<dbReference type="Proteomes" id="UP001591681">
    <property type="component" value="Unassembled WGS sequence"/>
</dbReference>
<dbReference type="InterPro" id="IPR012966">
    <property type="entry name" value="AHD"/>
</dbReference>
<feature type="compositionally biased region" description="Polar residues" evidence="1">
    <location>
        <begin position="573"/>
        <end position="609"/>
    </location>
</feature>
<feature type="compositionally biased region" description="Polar residues" evidence="1">
    <location>
        <begin position="457"/>
        <end position="469"/>
    </location>
</feature>
<evidence type="ECO:0000256" key="1">
    <source>
        <dbReference type="SAM" id="MobiDB-lite"/>
    </source>
</evidence>
<evidence type="ECO:0000313" key="4">
    <source>
        <dbReference type="Proteomes" id="UP001591681"/>
    </source>
</evidence>
<dbReference type="Pfam" id="PF08174">
    <property type="entry name" value="Anillin"/>
    <property type="match status" value="1"/>
</dbReference>
<protein>
    <recommendedName>
        <fullName evidence="2">Anillin homology domain-containing protein</fullName>
    </recommendedName>
</protein>
<dbReference type="AlphaFoldDB" id="A0ABD1JPU0"/>
<feature type="compositionally biased region" description="Polar residues" evidence="1">
    <location>
        <begin position="437"/>
        <end position="448"/>
    </location>
</feature>
<evidence type="ECO:0000313" key="3">
    <source>
        <dbReference type="EMBL" id="KAL2088353.1"/>
    </source>
</evidence>
<reference evidence="3 4" key="1">
    <citation type="submission" date="2024-09" db="EMBL/GenBank/DDBJ databases">
        <title>A chromosome-level genome assembly of Gray's grenadier anchovy, Coilia grayii.</title>
        <authorList>
            <person name="Fu Z."/>
        </authorList>
    </citation>
    <scope>NUCLEOTIDE SEQUENCE [LARGE SCALE GENOMIC DNA]</scope>
    <source>
        <strain evidence="3">G4</strain>
        <tissue evidence="3">Muscle</tissue>
    </source>
</reference>
<feature type="domain" description="Anillin homology" evidence="2">
    <location>
        <begin position="23"/>
        <end position="176"/>
    </location>
</feature>
<evidence type="ECO:0000259" key="2">
    <source>
        <dbReference type="Pfam" id="PF08174"/>
    </source>
</evidence>
<feature type="region of interest" description="Disordered" evidence="1">
    <location>
        <begin position="423"/>
        <end position="619"/>
    </location>
</feature>
<gene>
    <name evidence="3" type="ORF">ACEWY4_015252</name>
</gene>
<sequence length="634" mass="70153">MTSSARIHTHNTHRPRAQEKAACKGRVALSGLRIPLLWRDSDLFNNKGSPRCVAVFCLIILGRDVVDTEMLVVDRNTTDICFDGQNVFEGVESEFELRVELYSCAIEEAPPLSATPRKLANKLRSSLGKAGGRRLRPLIHSAGQEDFHDDFLHTHPLPPGVAFSLLAFTSLGLEQAGRDFLSHSFTITQTAESSSWLPLYASVCCRLLAQPDCMLMPTHTGPLCQQVCVEGVFRSCSLHCELQGASLSCWFSPEEVEAKLAPFLTLPVTTETCVKVQRDPHGPGHTMSIITPGSTHNSHVFRGHAPDLHEWAAAFSQHTHNLRSWKHCCEELMQIEVLSPRKPLFHSKQPETVYSDLSINSPCKFESVTDIIHNKIEETGGRFLIGQEEELEFPHWSALFEGSRPMLVQKVVMSPGKDPCLSSFSPIAHSNKKRSPIAQSNNKCSPDTHSNKKRSPIAQSNNKCSPDTQSNKKRSPIAQSNNKCSNKKRSPVTHADKKRSPIAHGNKKRKAPPPPTDKVPYTPPTPSGLYAPPTPSVSCSREKENICRSSLSHLENTRVPKVVPRSGRPSLDTKFSSVIQQLQKKSSTNRSAPQTNASTNGNPPLSLQQPPVPAPRHKLRKSFRQIMNSKPFGP</sequence>
<comment type="caution">
    <text evidence="3">The sequence shown here is derived from an EMBL/GenBank/DDBJ whole genome shotgun (WGS) entry which is preliminary data.</text>
</comment>
<accession>A0ABD1JPU0</accession>
<organism evidence="3 4">
    <name type="scientific">Coilia grayii</name>
    <name type="common">Gray's grenadier anchovy</name>
    <dbReference type="NCBI Taxonomy" id="363190"/>
    <lineage>
        <taxon>Eukaryota</taxon>
        <taxon>Metazoa</taxon>
        <taxon>Chordata</taxon>
        <taxon>Craniata</taxon>
        <taxon>Vertebrata</taxon>
        <taxon>Euteleostomi</taxon>
        <taxon>Actinopterygii</taxon>
        <taxon>Neopterygii</taxon>
        <taxon>Teleostei</taxon>
        <taxon>Clupei</taxon>
        <taxon>Clupeiformes</taxon>
        <taxon>Clupeoidei</taxon>
        <taxon>Engraulidae</taxon>
        <taxon>Coilinae</taxon>
        <taxon>Coilia</taxon>
    </lineage>
</organism>
<dbReference type="PANTHER" id="PTHR21538:SF21">
    <property type="entry name" value="RHOTEKIN-2"/>
    <property type="match status" value="1"/>
</dbReference>
<keyword evidence="4" id="KW-1185">Reference proteome</keyword>
<dbReference type="InterPro" id="IPR051364">
    <property type="entry name" value="Cytokinesis/Rho-signaling"/>
</dbReference>
<feature type="compositionally biased region" description="Pro residues" evidence="1">
    <location>
        <begin position="512"/>
        <end position="526"/>
    </location>
</feature>
<name>A0ABD1JPU0_9TELE</name>
<dbReference type="EMBL" id="JBHFQA010000013">
    <property type="protein sequence ID" value="KAL2088353.1"/>
    <property type="molecule type" value="Genomic_DNA"/>
</dbReference>